<organism evidence="2 3">
    <name type="scientific">Dendrobium catenatum</name>
    <dbReference type="NCBI Taxonomy" id="906689"/>
    <lineage>
        <taxon>Eukaryota</taxon>
        <taxon>Viridiplantae</taxon>
        <taxon>Streptophyta</taxon>
        <taxon>Embryophyta</taxon>
        <taxon>Tracheophyta</taxon>
        <taxon>Spermatophyta</taxon>
        <taxon>Magnoliopsida</taxon>
        <taxon>Liliopsida</taxon>
        <taxon>Asparagales</taxon>
        <taxon>Orchidaceae</taxon>
        <taxon>Epidendroideae</taxon>
        <taxon>Malaxideae</taxon>
        <taxon>Dendrobiinae</taxon>
        <taxon>Dendrobium</taxon>
    </lineage>
</organism>
<feature type="compositionally biased region" description="Basic and acidic residues" evidence="1">
    <location>
        <begin position="1"/>
        <end position="19"/>
    </location>
</feature>
<evidence type="ECO:0000313" key="2">
    <source>
        <dbReference type="EMBL" id="PKU83790.1"/>
    </source>
</evidence>
<feature type="region of interest" description="Disordered" evidence="1">
    <location>
        <begin position="1"/>
        <end position="48"/>
    </location>
</feature>
<proteinExistence type="predicted"/>
<evidence type="ECO:0000313" key="3">
    <source>
        <dbReference type="Proteomes" id="UP000233837"/>
    </source>
</evidence>
<dbReference type="AlphaFoldDB" id="A0A2I0X7C5"/>
<gene>
    <name evidence="2" type="ORF">MA16_Dca010883</name>
</gene>
<sequence length="77" mass="8123">MGDDRSPRVMANRERDRELLIPVGGVPADDSDSKASASGSGGGHHHSGREFMLSSCFEVSGYLIDLLKMILSCGAGD</sequence>
<dbReference type="EMBL" id="KZ502082">
    <property type="protein sequence ID" value="PKU83790.1"/>
    <property type="molecule type" value="Genomic_DNA"/>
</dbReference>
<reference evidence="2 3" key="2">
    <citation type="journal article" date="2017" name="Nature">
        <title>The Apostasia genome and the evolution of orchids.</title>
        <authorList>
            <person name="Zhang G.Q."/>
            <person name="Liu K.W."/>
            <person name="Li Z."/>
            <person name="Lohaus R."/>
            <person name="Hsiao Y.Y."/>
            <person name="Niu S.C."/>
            <person name="Wang J.Y."/>
            <person name="Lin Y.C."/>
            <person name="Xu Q."/>
            <person name="Chen L.J."/>
            <person name="Yoshida K."/>
            <person name="Fujiwara S."/>
            <person name="Wang Z.W."/>
            <person name="Zhang Y.Q."/>
            <person name="Mitsuda N."/>
            <person name="Wang M."/>
            <person name="Liu G.H."/>
            <person name="Pecoraro L."/>
            <person name="Huang H.X."/>
            <person name="Xiao X.J."/>
            <person name="Lin M."/>
            <person name="Wu X.Y."/>
            <person name="Wu W.L."/>
            <person name="Chen Y.Y."/>
            <person name="Chang S.B."/>
            <person name="Sakamoto S."/>
            <person name="Ohme-Takagi M."/>
            <person name="Yagi M."/>
            <person name="Zeng S.J."/>
            <person name="Shen C.Y."/>
            <person name="Yeh C.M."/>
            <person name="Luo Y.B."/>
            <person name="Tsai W.C."/>
            <person name="Van de Peer Y."/>
            <person name="Liu Z.J."/>
        </authorList>
    </citation>
    <scope>NUCLEOTIDE SEQUENCE [LARGE SCALE GENOMIC DNA]</scope>
    <source>
        <tissue evidence="2">The whole plant</tissue>
    </source>
</reference>
<evidence type="ECO:0000256" key="1">
    <source>
        <dbReference type="SAM" id="MobiDB-lite"/>
    </source>
</evidence>
<protein>
    <submittedName>
        <fullName evidence="2">Uncharacterized protein</fullName>
    </submittedName>
</protein>
<dbReference type="Proteomes" id="UP000233837">
    <property type="component" value="Unassembled WGS sequence"/>
</dbReference>
<reference evidence="2 3" key="1">
    <citation type="journal article" date="2016" name="Sci. Rep.">
        <title>The Dendrobium catenatum Lindl. genome sequence provides insights into polysaccharide synthase, floral development and adaptive evolution.</title>
        <authorList>
            <person name="Zhang G.Q."/>
            <person name="Xu Q."/>
            <person name="Bian C."/>
            <person name="Tsai W.C."/>
            <person name="Yeh C.M."/>
            <person name="Liu K.W."/>
            <person name="Yoshida K."/>
            <person name="Zhang L.S."/>
            <person name="Chang S.B."/>
            <person name="Chen F."/>
            <person name="Shi Y."/>
            <person name="Su Y.Y."/>
            <person name="Zhang Y.Q."/>
            <person name="Chen L.J."/>
            <person name="Yin Y."/>
            <person name="Lin M."/>
            <person name="Huang H."/>
            <person name="Deng H."/>
            <person name="Wang Z.W."/>
            <person name="Zhu S.L."/>
            <person name="Zhao X."/>
            <person name="Deng C."/>
            <person name="Niu S.C."/>
            <person name="Huang J."/>
            <person name="Wang M."/>
            <person name="Liu G.H."/>
            <person name="Yang H.J."/>
            <person name="Xiao X.J."/>
            <person name="Hsiao Y.Y."/>
            <person name="Wu W.L."/>
            <person name="Chen Y.Y."/>
            <person name="Mitsuda N."/>
            <person name="Ohme-Takagi M."/>
            <person name="Luo Y.B."/>
            <person name="Van de Peer Y."/>
            <person name="Liu Z.J."/>
        </authorList>
    </citation>
    <scope>NUCLEOTIDE SEQUENCE [LARGE SCALE GENOMIC DNA]</scope>
    <source>
        <tissue evidence="2">The whole plant</tissue>
    </source>
</reference>
<keyword evidence="3" id="KW-1185">Reference proteome</keyword>
<name>A0A2I0X7C5_9ASPA</name>
<accession>A0A2I0X7C5</accession>